<keyword evidence="5 12" id="KW-0132">Cell division</keyword>
<keyword evidence="15" id="KW-0175">Coiled coil</keyword>
<evidence type="ECO:0000259" key="16">
    <source>
        <dbReference type="PROSITE" id="PS50059"/>
    </source>
</evidence>
<dbReference type="EC" id="5.2.1.8" evidence="3 12"/>
<protein>
    <recommendedName>
        <fullName evidence="4 12">Trigger factor</fullName>
        <shortName evidence="12">TF</shortName>
        <ecNumber evidence="3 12">5.2.1.8</ecNumber>
    </recommendedName>
    <alternativeName>
        <fullName evidence="11 12">PPIase</fullName>
    </alternativeName>
</protein>
<dbReference type="Pfam" id="PF00254">
    <property type="entry name" value="FKBP_C"/>
    <property type="match status" value="1"/>
</dbReference>
<name>A0A6N2YA21_STASI</name>
<evidence type="ECO:0000256" key="3">
    <source>
        <dbReference type="ARBA" id="ARBA00013194"/>
    </source>
</evidence>
<evidence type="ECO:0000256" key="7">
    <source>
        <dbReference type="ARBA" id="ARBA00023186"/>
    </source>
</evidence>
<dbReference type="FunFam" id="3.10.50.40:FF:000001">
    <property type="entry name" value="Trigger factor"/>
    <property type="match status" value="1"/>
</dbReference>
<dbReference type="InterPro" id="IPR005215">
    <property type="entry name" value="Trig_fac"/>
</dbReference>
<dbReference type="RefSeq" id="WP_156666378.1">
    <property type="nucleotide sequence ID" value="NZ_CACRUO010000005.1"/>
</dbReference>
<dbReference type="EMBL" id="CACRUO010000005">
    <property type="protein sequence ID" value="VYT63047.1"/>
    <property type="molecule type" value="Genomic_DNA"/>
</dbReference>
<dbReference type="GO" id="GO:0043335">
    <property type="term" value="P:protein unfolding"/>
    <property type="evidence" value="ECO:0007669"/>
    <property type="project" value="TreeGrafter"/>
</dbReference>
<dbReference type="PANTHER" id="PTHR30560">
    <property type="entry name" value="TRIGGER FACTOR CHAPERONE AND PEPTIDYL-PROLYL CIS/TRANS ISOMERASE"/>
    <property type="match status" value="1"/>
</dbReference>
<dbReference type="GO" id="GO:0043022">
    <property type="term" value="F:ribosome binding"/>
    <property type="evidence" value="ECO:0007669"/>
    <property type="project" value="TreeGrafter"/>
</dbReference>
<dbReference type="GO" id="GO:0015031">
    <property type="term" value="P:protein transport"/>
    <property type="evidence" value="ECO:0007669"/>
    <property type="project" value="UniProtKB-UniRule"/>
</dbReference>
<comment type="domain">
    <text evidence="12">Consists of 3 domains; the N-terminus binds the ribosome, the middle domain has PPIase activity, while the C-terminus has intrinsic chaperone activity on its own.</text>
</comment>
<keyword evidence="7 12" id="KW-0143">Chaperone</keyword>
<keyword evidence="6 12" id="KW-0697">Rotamase</keyword>
<evidence type="ECO:0000256" key="12">
    <source>
        <dbReference type="HAMAP-Rule" id="MF_00303"/>
    </source>
</evidence>
<evidence type="ECO:0000256" key="1">
    <source>
        <dbReference type="ARBA" id="ARBA00000971"/>
    </source>
</evidence>
<dbReference type="SUPFAM" id="SSF102735">
    <property type="entry name" value="Trigger factor ribosome-binding domain"/>
    <property type="match status" value="1"/>
</dbReference>
<evidence type="ECO:0000256" key="13">
    <source>
        <dbReference type="PROSITE-ProRule" id="PRU00277"/>
    </source>
</evidence>
<evidence type="ECO:0000256" key="5">
    <source>
        <dbReference type="ARBA" id="ARBA00022618"/>
    </source>
</evidence>
<evidence type="ECO:0000256" key="6">
    <source>
        <dbReference type="ARBA" id="ARBA00023110"/>
    </source>
</evidence>
<dbReference type="Pfam" id="PF05697">
    <property type="entry name" value="Trigger_N"/>
    <property type="match status" value="1"/>
</dbReference>
<evidence type="ECO:0000313" key="17">
    <source>
        <dbReference type="EMBL" id="VYT63047.1"/>
    </source>
</evidence>
<dbReference type="PIRSF" id="PIRSF003095">
    <property type="entry name" value="Trigger_factor"/>
    <property type="match status" value="1"/>
</dbReference>
<keyword evidence="8 12" id="KW-0413">Isomerase</keyword>
<dbReference type="SUPFAM" id="SSF54534">
    <property type="entry name" value="FKBP-like"/>
    <property type="match status" value="1"/>
</dbReference>
<dbReference type="SUPFAM" id="SSF109998">
    <property type="entry name" value="Triger factor/SurA peptide-binding domain-like"/>
    <property type="match status" value="1"/>
</dbReference>
<feature type="coiled-coil region" evidence="15">
    <location>
        <begin position="265"/>
        <end position="295"/>
    </location>
</feature>
<dbReference type="GO" id="GO:0044183">
    <property type="term" value="F:protein folding chaperone"/>
    <property type="evidence" value="ECO:0007669"/>
    <property type="project" value="TreeGrafter"/>
</dbReference>
<reference evidence="17" key="1">
    <citation type="submission" date="2019-11" db="EMBL/GenBank/DDBJ databases">
        <authorList>
            <person name="Feng L."/>
        </authorList>
    </citation>
    <scope>NUCLEOTIDE SEQUENCE</scope>
    <source>
        <strain evidence="17">SsimulansLFYP27</strain>
    </source>
</reference>
<evidence type="ECO:0000256" key="10">
    <source>
        <dbReference type="ARBA" id="ARBA00024849"/>
    </source>
</evidence>
<sequence length="441" mass="49734">MTATWEKKEGNQGVLEVTVPAKKVDQAIDQAFKKVVKQVNIPGFRKGKVPRQIFEQRFGVEALYQDAVDILLPEAYGEAIEETGIKPVDQPEIEVTQIEKGKDLKFNATVTVEPEVKLGEYKGLEIERQNAELTDEELQEQIDHSLGHLAEMVIKEDGAVEEGDTVNLDFDGYVDGEQFEGGQAEGYDLEIGSGMFIPGFEEQLVGLKTGEEKDVKVTFPEEYHAEELAGKEATFKVKINEIKYKNVPELDDEIANELDSDADSVDEYKENLRKRLEEEKKVNAENIEKEEAINKSVENAEVDIPEAMINTELNRMMQEFEQRIQQSGLNLETYFQISGQDESQLREQMKDDAEARVKTNLTLTAIANAEDVEASEEDVDKELEAMSTQFGISAEDIKKTLGNTDLIKGDVRVKKVIDLLVDNAKFVEGKEDNKEEEKEEK</sequence>
<dbReference type="PROSITE" id="PS50059">
    <property type="entry name" value="FKBP_PPIASE"/>
    <property type="match status" value="1"/>
</dbReference>
<comment type="function">
    <text evidence="10 12">Involved in protein export. Acts as a chaperone by maintaining the newly synthesized protein in an open conformation. Functions as a peptidyl-prolyl cis-trans isomerase.</text>
</comment>
<evidence type="ECO:0000256" key="15">
    <source>
        <dbReference type="SAM" id="Coils"/>
    </source>
</evidence>
<keyword evidence="12" id="KW-0963">Cytoplasm</keyword>
<feature type="domain" description="PPIase FKBP-type" evidence="16">
    <location>
        <begin position="163"/>
        <end position="245"/>
    </location>
</feature>
<dbReference type="GO" id="GO:0051301">
    <property type="term" value="P:cell division"/>
    <property type="evidence" value="ECO:0007669"/>
    <property type="project" value="UniProtKB-KW"/>
</dbReference>
<evidence type="ECO:0000256" key="14">
    <source>
        <dbReference type="RuleBase" id="RU003914"/>
    </source>
</evidence>
<dbReference type="Gene3D" id="3.10.50.40">
    <property type="match status" value="1"/>
</dbReference>
<comment type="catalytic activity">
    <reaction evidence="1 12 13">
        <text>[protein]-peptidylproline (omega=180) = [protein]-peptidylproline (omega=0)</text>
        <dbReference type="Rhea" id="RHEA:16237"/>
        <dbReference type="Rhea" id="RHEA-COMP:10747"/>
        <dbReference type="Rhea" id="RHEA-COMP:10748"/>
        <dbReference type="ChEBI" id="CHEBI:83833"/>
        <dbReference type="ChEBI" id="CHEBI:83834"/>
        <dbReference type="EC" id="5.2.1.8"/>
    </reaction>
</comment>
<dbReference type="PANTHER" id="PTHR30560:SF3">
    <property type="entry name" value="TRIGGER FACTOR-LIKE PROTEIN TIG, CHLOROPLASTIC"/>
    <property type="match status" value="1"/>
</dbReference>
<dbReference type="Gene3D" id="1.10.3120.10">
    <property type="entry name" value="Trigger factor, C-terminal domain"/>
    <property type="match status" value="1"/>
</dbReference>
<comment type="similarity">
    <text evidence="2 12 14">Belongs to the FKBP-type PPIase family. Tig subfamily.</text>
</comment>
<keyword evidence="9 12" id="KW-0131">Cell cycle</keyword>
<dbReference type="InterPro" id="IPR008880">
    <property type="entry name" value="Trigger_fac_C"/>
</dbReference>
<dbReference type="InterPro" id="IPR027304">
    <property type="entry name" value="Trigger_fact/SurA_dom_sf"/>
</dbReference>
<gene>
    <name evidence="12 17" type="primary">tig</name>
    <name evidence="17" type="ORF">SSLFYP27_00297</name>
</gene>
<evidence type="ECO:0000256" key="4">
    <source>
        <dbReference type="ARBA" id="ARBA00016902"/>
    </source>
</evidence>
<dbReference type="HAMAP" id="MF_00303">
    <property type="entry name" value="Trigger_factor_Tig"/>
    <property type="match status" value="1"/>
</dbReference>
<dbReference type="InterPro" id="IPR001179">
    <property type="entry name" value="PPIase_FKBP_dom"/>
</dbReference>
<evidence type="ECO:0000256" key="9">
    <source>
        <dbReference type="ARBA" id="ARBA00023306"/>
    </source>
</evidence>
<dbReference type="InterPro" id="IPR008881">
    <property type="entry name" value="Trigger_fac_ribosome-bd_bac"/>
</dbReference>
<proteinExistence type="inferred from homology"/>
<dbReference type="InterPro" id="IPR046357">
    <property type="entry name" value="PPIase_dom_sf"/>
</dbReference>
<dbReference type="GO" id="GO:0051083">
    <property type="term" value="P:'de novo' cotranslational protein folding"/>
    <property type="evidence" value="ECO:0007669"/>
    <property type="project" value="TreeGrafter"/>
</dbReference>
<dbReference type="InterPro" id="IPR036611">
    <property type="entry name" value="Trigger_fac_ribosome-bd_sf"/>
</dbReference>
<dbReference type="Pfam" id="PF05698">
    <property type="entry name" value="Trigger_C"/>
    <property type="match status" value="1"/>
</dbReference>
<accession>A0A6N2YA21</accession>
<dbReference type="NCBIfam" id="TIGR00115">
    <property type="entry name" value="tig"/>
    <property type="match status" value="1"/>
</dbReference>
<organism evidence="17">
    <name type="scientific">Staphylococcus simulans</name>
    <dbReference type="NCBI Taxonomy" id="1286"/>
    <lineage>
        <taxon>Bacteria</taxon>
        <taxon>Bacillati</taxon>
        <taxon>Bacillota</taxon>
        <taxon>Bacilli</taxon>
        <taxon>Bacillales</taxon>
        <taxon>Staphylococcaceae</taxon>
        <taxon>Staphylococcus</taxon>
    </lineage>
</organism>
<evidence type="ECO:0000256" key="2">
    <source>
        <dbReference type="ARBA" id="ARBA00005464"/>
    </source>
</evidence>
<dbReference type="GO" id="GO:0003755">
    <property type="term" value="F:peptidyl-prolyl cis-trans isomerase activity"/>
    <property type="evidence" value="ECO:0007669"/>
    <property type="project" value="UniProtKB-UniRule"/>
</dbReference>
<dbReference type="Gene3D" id="3.30.70.1050">
    <property type="entry name" value="Trigger factor ribosome-binding domain"/>
    <property type="match status" value="1"/>
</dbReference>
<evidence type="ECO:0000256" key="11">
    <source>
        <dbReference type="ARBA" id="ARBA00029986"/>
    </source>
</evidence>
<evidence type="ECO:0000256" key="8">
    <source>
        <dbReference type="ARBA" id="ARBA00023235"/>
    </source>
</evidence>
<comment type="subcellular location">
    <subcellularLocation>
        <location evidence="12">Cytoplasm</location>
    </subcellularLocation>
    <text evidence="12">About half TF is bound to the ribosome near the polypeptide exit tunnel while the other half is free in the cytoplasm.</text>
</comment>
<dbReference type="AlphaFoldDB" id="A0A6N2YA21"/>
<dbReference type="GO" id="GO:0005737">
    <property type="term" value="C:cytoplasm"/>
    <property type="evidence" value="ECO:0007669"/>
    <property type="project" value="UniProtKB-SubCell"/>
</dbReference>
<dbReference type="InterPro" id="IPR037041">
    <property type="entry name" value="Trigger_fac_C_sf"/>
</dbReference>